<feature type="transmembrane region" description="Helical" evidence="1">
    <location>
        <begin position="186"/>
        <end position="207"/>
    </location>
</feature>
<dbReference type="AlphaFoldDB" id="H1YE33"/>
<feature type="transmembrane region" description="Helical" evidence="1">
    <location>
        <begin position="101"/>
        <end position="121"/>
    </location>
</feature>
<dbReference type="STRING" id="714943.Mucpa_1038"/>
<protein>
    <submittedName>
        <fullName evidence="2">ABC-type transport, permease protein</fullName>
    </submittedName>
</protein>
<dbReference type="GO" id="GO:0005886">
    <property type="term" value="C:plasma membrane"/>
    <property type="evidence" value="ECO:0007669"/>
    <property type="project" value="UniProtKB-SubCell"/>
</dbReference>
<gene>
    <name evidence="2" type="ORF">Mucpa_1038</name>
</gene>
<reference evidence="2" key="1">
    <citation type="submission" date="2011-09" db="EMBL/GenBank/DDBJ databases">
        <title>The permanent draft genome of Mucilaginibacter paludis DSM 18603.</title>
        <authorList>
            <consortium name="US DOE Joint Genome Institute (JGI-PGF)"/>
            <person name="Lucas S."/>
            <person name="Han J."/>
            <person name="Lapidus A."/>
            <person name="Bruce D."/>
            <person name="Goodwin L."/>
            <person name="Pitluck S."/>
            <person name="Peters L."/>
            <person name="Kyrpides N."/>
            <person name="Mavromatis K."/>
            <person name="Ivanova N."/>
            <person name="Mikhailova N."/>
            <person name="Held B."/>
            <person name="Detter J.C."/>
            <person name="Tapia R."/>
            <person name="Han C."/>
            <person name="Land M."/>
            <person name="Hauser L."/>
            <person name="Markowitz V."/>
            <person name="Cheng J.-F."/>
            <person name="Hugenholtz P."/>
            <person name="Woyke T."/>
            <person name="Wu D."/>
            <person name="Tindall B."/>
            <person name="Brambilla E."/>
            <person name="Klenk H.-P."/>
            <person name="Eisen J.A."/>
        </authorList>
    </citation>
    <scope>NUCLEOTIDE SEQUENCE [LARGE SCALE GENOMIC DNA]</scope>
    <source>
        <strain evidence="2">DSM 18603</strain>
    </source>
</reference>
<keyword evidence="1" id="KW-1133">Transmembrane helix</keyword>
<feature type="transmembrane region" description="Helical" evidence="1">
    <location>
        <begin position="219"/>
        <end position="244"/>
    </location>
</feature>
<feature type="transmembrane region" description="Helical" evidence="1">
    <location>
        <begin position="48"/>
        <end position="69"/>
    </location>
</feature>
<dbReference type="RefSeq" id="WP_008504886.1">
    <property type="nucleotide sequence ID" value="NZ_CM001403.1"/>
</dbReference>
<keyword evidence="1" id="KW-0812">Transmembrane</keyword>
<dbReference type="eggNOG" id="COG1277">
    <property type="taxonomic scope" value="Bacteria"/>
</dbReference>
<dbReference type="PANTHER" id="PTHR43471">
    <property type="entry name" value="ABC TRANSPORTER PERMEASE"/>
    <property type="match status" value="1"/>
</dbReference>
<evidence type="ECO:0000313" key="2">
    <source>
        <dbReference type="EMBL" id="EHQ25211.1"/>
    </source>
</evidence>
<dbReference type="Pfam" id="PF12679">
    <property type="entry name" value="ABC2_membrane_2"/>
    <property type="match status" value="1"/>
</dbReference>
<dbReference type="PANTHER" id="PTHR43471:SF14">
    <property type="entry name" value="ABC-2 TYPE TRANSPORT SYSTEM PERMEASE PROTEIN"/>
    <property type="match status" value="1"/>
</dbReference>
<feature type="transmembrane region" description="Helical" evidence="1">
    <location>
        <begin position="313"/>
        <end position="335"/>
    </location>
</feature>
<dbReference type="HOGENOM" id="CLU_068384_0_0_10"/>
<dbReference type="GO" id="GO:0140359">
    <property type="term" value="F:ABC-type transporter activity"/>
    <property type="evidence" value="ECO:0007669"/>
    <property type="project" value="InterPro"/>
</dbReference>
<evidence type="ECO:0000313" key="3">
    <source>
        <dbReference type="Proteomes" id="UP000002774"/>
    </source>
</evidence>
<accession>H1YE33</accession>
<organism evidence="2 3">
    <name type="scientific">Mucilaginibacter paludis DSM 18603</name>
    <dbReference type="NCBI Taxonomy" id="714943"/>
    <lineage>
        <taxon>Bacteria</taxon>
        <taxon>Pseudomonadati</taxon>
        <taxon>Bacteroidota</taxon>
        <taxon>Sphingobacteriia</taxon>
        <taxon>Sphingobacteriales</taxon>
        <taxon>Sphingobacteriaceae</taxon>
        <taxon>Mucilaginibacter</taxon>
    </lineage>
</organism>
<dbReference type="EMBL" id="CM001403">
    <property type="protein sequence ID" value="EHQ25211.1"/>
    <property type="molecule type" value="Genomic_DNA"/>
</dbReference>
<name>H1YE33_9SPHI</name>
<dbReference type="Proteomes" id="UP000002774">
    <property type="component" value="Chromosome"/>
</dbReference>
<keyword evidence="3" id="KW-1185">Reference proteome</keyword>
<sequence length="343" mass="38305">MEKLTNTIRGWQQNILTQRFSFAAGHSRAPHPFWVMINKEVTDHVRSWRFIVLLLLILLTCFGSLYTSVSNLAKSIKPNDPTGTFFFLKLFTLSDGTLPPFHVFIGFLGPLLGIALGFDAVNSEQNAGTLSRIMAQPIHRDYVINAKFVAALIVISTLFFALGFLVMGLGLIIIGIPPTVEEFFRVVFFLMLSVLYVAFWLNLSILFSIRFRQAATSALTAIAAWLFFTIFYQIIVSLVARAIMPPEGAAQQDVMQYQQFILNLMRVVPSQLYTDATTTLLMPAVRSLGPLTMEQVSGAIPNPLPLGQSLLLVWPQLTGLIAATVLCFALSYSLFMRKEIRSR</sequence>
<keyword evidence="1" id="KW-0472">Membrane</keyword>
<evidence type="ECO:0000256" key="1">
    <source>
        <dbReference type="SAM" id="Phobius"/>
    </source>
</evidence>
<feature type="transmembrane region" description="Helical" evidence="1">
    <location>
        <begin position="142"/>
        <end position="174"/>
    </location>
</feature>
<dbReference type="OrthoDB" id="9795677at2"/>
<proteinExistence type="predicted"/>